<dbReference type="EMBL" id="CABMJJ010000004">
    <property type="protein sequence ID" value="VVC02970.1"/>
    <property type="molecule type" value="Genomic_DNA"/>
</dbReference>
<comment type="caution">
    <text evidence="1">The sequence shown here is derived from an EMBL/GenBank/DDBJ whole genome shotgun (WGS) entry which is preliminary data.</text>
</comment>
<evidence type="ECO:0008006" key="3">
    <source>
        <dbReference type="Google" id="ProtNLM"/>
    </source>
</evidence>
<accession>A0A5E4LLS6</accession>
<name>A0A5E4LLS6_9ARCH</name>
<dbReference type="AlphaFoldDB" id="A0A5E4LLS6"/>
<reference evidence="1 2" key="1">
    <citation type="submission" date="2019-08" db="EMBL/GenBank/DDBJ databases">
        <authorList>
            <person name="Vazquez-Campos X."/>
        </authorList>
    </citation>
    <scope>NUCLEOTIDE SEQUENCE [LARGE SCALE GENOMIC DNA]</scope>
    <source>
        <strain evidence="1">LFW-283_2</strain>
    </source>
</reference>
<protein>
    <recommendedName>
        <fullName evidence="3">Radical SAM protein</fullName>
    </recommendedName>
</protein>
<organism evidence="1 2">
    <name type="scientific">Candidatus Bilamarchaeum dharawalense</name>
    <dbReference type="NCBI Taxonomy" id="2885759"/>
    <lineage>
        <taxon>Archaea</taxon>
        <taxon>Candidatus Micrarchaeota</taxon>
        <taxon>Candidatus Micrarchaeia</taxon>
        <taxon>Candidatus Anstonellales</taxon>
        <taxon>Candidatus Bilamarchaeaceae</taxon>
        <taxon>Candidatus Bilamarchaeum</taxon>
    </lineage>
</organism>
<proteinExistence type="predicted"/>
<sequence>MVDTTPYRTASVLVRDQVTRELKKADPRGFAAIQSLPTFMDGWAMRAKEKHGPDRLMIATVNVTDGCPVGGNSFCGHYCFAHRSWNGTGVRVDTPQKYARDMQRLRQEGLGVSIFLSTDTEPVPGKGQISEVTLELLKTMVEHPPDGILVHSHTDVLGNLEFLAVLKALSQATNLLAGIGFDTDSDMVPDHLCGHFSSVRQRLLAFERMANSGIHTQASVTPLVGFVDFEGFGRLFHELGAYRVMVGELRTKFPKGGSENAVGLDIDLGLPTPTEEHALSFFRGLGFKGGVDLRETFYVLLP</sequence>
<gene>
    <name evidence="1" type="ORF">LFW2832_00122</name>
</gene>
<dbReference type="Proteomes" id="UP000789941">
    <property type="component" value="Unassembled WGS sequence"/>
</dbReference>
<evidence type="ECO:0000313" key="1">
    <source>
        <dbReference type="EMBL" id="VVC02970.1"/>
    </source>
</evidence>
<evidence type="ECO:0000313" key="2">
    <source>
        <dbReference type="Proteomes" id="UP000789941"/>
    </source>
</evidence>